<dbReference type="GO" id="GO:0030488">
    <property type="term" value="P:tRNA methylation"/>
    <property type="evidence" value="ECO:0007669"/>
    <property type="project" value="TreeGrafter"/>
</dbReference>
<evidence type="ECO:0000256" key="2">
    <source>
        <dbReference type="ARBA" id="ARBA00003717"/>
    </source>
</evidence>
<dbReference type="InterPro" id="IPR047001">
    <property type="entry name" value="MnmG_C_subdom"/>
</dbReference>
<evidence type="ECO:0000256" key="8">
    <source>
        <dbReference type="ARBA" id="ARBA00023027"/>
    </source>
</evidence>
<dbReference type="Gene3D" id="1.10.150.570">
    <property type="entry name" value="GidA associated domain, C-terminal subdomain"/>
    <property type="match status" value="1"/>
</dbReference>
<comment type="subunit">
    <text evidence="9 11">Homodimer. Heterotetramer of two MnmE and two MnmG subunits.</text>
</comment>
<dbReference type="Pfam" id="PF01134">
    <property type="entry name" value="GIDA"/>
    <property type="match status" value="1"/>
</dbReference>
<dbReference type="Pfam" id="PF13932">
    <property type="entry name" value="SAM_GIDA_C"/>
    <property type="match status" value="1"/>
</dbReference>
<dbReference type="FunFam" id="1.10.150.570:FF:000001">
    <property type="entry name" value="tRNA uridine 5-carboxymethylaminomethyl modification enzyme MnmG"/>
    <property type="match status" value="1"/>
</dbReference>
<dbReference type="SMART" id="SM01228">
    <property type="entry name" value="GIDA_assoc_3"/>
    <property type="match status" value="1"/>
</dbReference>
<proteinExistence type="inferred from homology"/>
<sequence>MQHLYDVIVIGAGHAGCEAANAAARLGCRTLLLTIDLDKLAHMSCNPSIGGPAKGHLVRELDAMGGLIARVTDQTAIQIRLLNESKGPAVQSLRAQCDKRLYAQVMKETLERMPGLDLRQAMVEQIIPLQPTDPTDPRAARFTVVTHTGWQYQARALVLTTGTFLRGRAVTGQAAWGAGRAGEAPAMALGNDLASLGFPLVRLKTGTPPRIDARTIDFSQTEIQHGSRVPYYFGHYYADLEAPPAPAYHGEPAAIYPAALREGWRPQLPCYQVYTGADFHRLIRANLDRAPLFSGVIEGVGPRYCPSIEDKIVRFADKERHGFFLEPEGWKTHEVYVQGCNTSLPEDVQWAMLRTIPALRKVELMRIGYAIEYDAVSTGEVGADLQTRRLAGLFLAGQINGTTGYEEAAAQGLMAGINAARFAQQAPALILRRDQAYIGVLIDDLVTKEIHEPYRMFTSRAEHRLLLRQDNADLRLSPLAHELGLIDAARAAAVERRRAAAEALYTTLSERRIFPSADTNARLTAAGIGTLNNPASAADVLARPHVSYPQLRTALDLPEAAREIEELVEVTCKYGGYIERQQREVERMHKMENRRIPDTFDYHGLNGLRNEARQVLLRFRPATLGQASRLAGINPSDVAILLFALERRTSESRL</sequence>
<dbReference type="HAMAP" id="MF_00129">
    <property type="entry name" value="MnmG_GidA"/>
    <property type="match status" value="1"/>
</dbReference>
<keyword evidence="8 11" id="KW-0520">NAD</keyword>
<dbReference type="PANTHER" id="PTHR11806">
    <property type="entry name" value="GLUCOSE INHIBITED DIVISION PROTEIN A"/>
    <property type="match status" value="1"/>
</dbReference>
<organism evidence="13 14">
    <name type="scientific">Candidatus Chloroploca asiatica</name>
    <dbReference type="NCBI Taxonomy" id="1506545"/>
    <lineage>
        <taxon>Bacteria</taxon>
        <taxon>Bacillati</taxon>
        <taxon>Chloroflexota</taxon>
        <taxon>Chloroflexia</taxon>
        <taxon>Chloroflexales</taxon>
        <taxon>Chloroflexineae</taxon>
        <taxon>Oscillochloridaceae</taxon>
        <taxon>Candidatus Chloroploca</taxon>
    </lineage>
</organism>
<evidence type="ECO:0000256" key="9">
    <source>
        <dbReference type="ARBA" id="ARBA00025948"/>
    </source>
</evidence>
<keyword evidence="14" id="KW-1185">Reference proteome</keyword>
<dbReference type="Pfam" id="PF21680">
    <property type="entry name" value="GIDA_C_1st"/>
    <property type="match status" value="1"/>
</dbReference>
<dbReference type="InterPro" id="IPR036188">
    <property type="entry name" value="FAD/NAD-bd_sf"/>
</dbReference>
<evidence type="ECO:0000256" key="10">
    <source>
        <dbReference type="ARBA" id="ARBA00031800"/>
    </source>
</evidence>
<feature type="binding site" evidence="11">
    <location>
        <begin position="11"/>
        <end position="16"/>
    </location>
    <ligand>
        <name>FAD</name>
        <dbReference type="ChEBI" id="CHEBI:57692"/>
    </ligand>
</feature>
<dbReference type="PROSITE" id="PS01281">
    <property type="entry name" value="GIDA_2"/>
    <property type="match status" value="1"/>
</dbReference>
<comment type="caution">
    <text evidence="13">The sequence shown here is derived from an EMBL/GenBank/DDBJ whole genome shotgun (WGS) entry which is preliminary data.</text>
</comment>
<comment type="function">
    <text evidence="2 11">NAD-binding protein involved in the addition of a carboxymethylaminomethyl (cmnm) group at the wobble position (U34) of certain tRNAs, forming tRNA-cmnm(5)s(2)U34.</text>
</comment>
<gene>
    <name evidence="11" type="primary">mnmG</name>
    <name evidence="11" type="synonym">gidA</name>
    <name evidence="13" type="ORF">A9Q02_12180</name>
</gene>
<evidence type="ECO:0000259" key="12">
    <source>
        <dbReference type="SMART" id="SM01228"/>
    </source>
</evidence>
<dbReference type="PROSITE" id="PS01280">
    <property type="entry name" value="GIDA_1"/>
    <property type="match status" value="1"/>
</dbReference>
<evidence type="ECO:0000313" key="13">
    <source>
        <dbReference type="EMBL" id="PDV99397.1"/>
    </source>
</evidence>
<keyword evidence="5 11" id="KW-0285">Flavoprotein</keyword>
<dbReference type="FunFam" id="3.50.50.60:FF:000002">
    <property type="entry name" value="tRNA uridine 5-carboxymethylaminomethyl modification enzyme MnmG"/>
    <property type="match status" value="1"/>
</dbReference>
<evidence type="ECO:0000256" key="7">
    <source>
        <dbReference type="ARBA" id="ARBA00022827"/>
    </source>
</evidence>
<dbReference type="GO" id="GO:0005829">
    <property type="term" value="C:cytosol"/>
    <property type="evidence" value="ECO:0007669"/>
    <property type="project" value="TreeGrafter"/>
</dbReference>
<dbReference type="PANTHER" id="PTHR11806:SF0">
    <property type="entry name" value="PROTEIN MTO1 HOMOLOG, MITOCHONDRIAL"/>
    <property type="match status" value="1"/>
</dbReference>
<keyword evidence="7 11" id="KW-0274">FAD</keyword>
<dbReference type="Proteomes" id="UP000220922">
    <property type="component" value="Unassembled WGS sequence"/>
</dbReference>
<evidence type="ECO:0000256" key="1">
    <source>
        <dbReference type="ARBA" id="ARBA00001974"/>
    </source>
</evidence>
<dbReference type="InterPro" id="IPR040131">
    <property type="entry name" value="MnmG_N"/>
</dbReference>
<dbReference type="InterPro" id="IPR002218">
    <property type="entry name" value="MnmG-rel"/>
</dbReference>
<protein>
    <recommendedName>
        <fullName evidence="4 11">tRNA uridine 5-carboxymethylaminomethyl modification enzyme MnmG</fullName>
    </recommendedName>
    <alternativeName>
        <fullName evidence="10 11">Glucose-inhibited division protein A</fullName>
    </alternativeName>
</protein>
<accession>A0A2H3KPM3</accession>
<dbReference type="OrthoDB" id="9815560at2"/>
<dbReference type="NCBIfam" id="TIGR00136">
    <property type="entry name" value="mnmG_gidA"/>
    <property type="match status" value="1"/>
</dbReference>
<dbReference type="AlphaFoldDB" id="A0A2H3KPM3"/>
<keyword evidence="6 11" id="KW-0819">tRNA processing</keyword>
<evidence type="ECO:0000256" key="5">
    <source>
        <dbReference type="ARBA" id="ARBA00022630"/>
    </source>
</evidence>
<comment type="subcellular location">
    <subcellularLocation>
        <location evidence="11">Cytoplasm</location>
    </subcellularLocation>
</comment>
<evidence type="ECO:0000256" key="4">
    <source>
        <dbReference type="ARBA" id="ARBA00020461"/>
    </source>
</evidence>
<comment type="caution">
    <text evidence="11">Lacks conserved residue(s) required for the propagation of feature annotation.</text>
</comment>
<dbReference type="EMBL" id="LYXE01000072">
    <property type="protein sequence ID" value="PDV99397.1"/>
    <property type="molecule type" value="Genomic_DNA"/>
</dbReference>
<dbReference type="Gene3D" id="3.50.50.60">
    <property type="entry name" value="FAD/NAD(P)-binding domain"/>
    <property type="match status" value="2"/>
</dbReference>
<dbReference type="InterPro" id="IPR004416">
    <property type="entry name" value="MnmG"/>
</dbReference>
<keyword evidence="11" id="KW-0963">Cytoplasm</keyword>
<dbReference type="RefSeq" id="WP_097651872.1">
    <property type="nucleotide sequence ID" value="NZ_LYXE01000072.1"/>
</dbReference>
<dbReference type="InterPro" id="IPR026904">
    <property type="entry name" value="MnmG_C"/>
</dbReference>
<dbReference type="Gene3D" id="1.10.10.1800">
    <property type="entry name" value="tRNA uridine 5-carboxymethylaminomethyl modification enzyme MnmG/GidA"/>
    <property type="match status" value="1"/>
</dbReference>
<dbReference type="InterPro" id="IPR044920">
    <property type="entry name" value="MnmG_C_subdom_sf"/>
</dbReference>
<feature type="binding site" evidence="11">
    <location>
        <begin position="301"/>
        <end position="315"/>
    </location>
    <ligand>
        <name>NAD(+)</name>
        <dbReference type="ChEBI" id="CHEBI:57540"/>
    </ligand>
</feature>
<dbReference type="GO" id="GO:0050660">
    <property type="term" value="F:flavin adenine dinucleotide binding"/>
    <property type="evidence" value="ECO:0007669"/>
    <property type="project" value="UniProtKB-UniRule"/>
</dbReference>
<evidence type="ECO:0000256" key="3">
    <source>
        <dbReference type="ARBA" id="ARBA00007653"/>
    </source>
</evidence>
<name>A0A2H3KPM3_9CHLR</name>
<comment type="similarity">
    <text evidence="3 11">Belongs to the MnmG family.</text>
</comment>
<evidence type="ECO:0000256" key="6">
    <source>
        <dbReference type="ARBA" id="ARBA00022694"/>
    </source>
</evidence>
<dbReference type="InterPro" id="IPR049312">
    <property type="entry name" value="GIDA_C_N"/>
</dbReference>
<evidence type="ECO:0000256" key="11">
    <source>
        <dbReference type="HAMAP-Rule" id="MF_00129"/>
    </source>
</evidence>
<dbReference type="GO" id="GO:0002098">
    <property type="term" value="P:tRNA wobble uridine modification"/>
    <property type="evidence" value="ECO:0007669"/>
    <property type="project" value="InterPro"/>
</dbReference>
<dbReference type="InterPro" id="IPR020595">
    <property type="entry name" value="MnmG-rel_CS"/>
</dbReference>
<evidence type="ECO:0000313" key="14">
    <source>
        <dbReference type="Proteomes" id="UP000220922"/>
    </source>
</evidence>
<comment type="cofactor">
    <cofactor evidence="1 11">
        <name>FAD</name>
        <dbReference type="ChEBI" id="CHEBI:57692"/>
    </cofactor>
</comment>
<reference evidence="13 14" key="1">
    <citation type="submission" date="2016-05" db="EMBL/GenBank/DDBJ databases">
        <authorList>
            <person name="Lavstsen T."/>
            <person name="Jespersen J.S."/>
        </authorList>
    </citation>
    <scope>NUCLEOTIDE SEQUENCE [LARGE SCALE GENOMIC DNA]</scope>
    <source>
        <strain evidence="13 14">B7-9</strain>
    </source>
</reference>
<feature type="domain" description="tRNA uridine 5-carboxymethylaminomethyl modification enzyme C-terminal subdomain" evidence="12">
    <location>
        <begin position="572"/>
        <end position="643"/>
    </location>
</feature>
<dbReference type="SUPFAM" id="SSF51905">
    <property type="entry name" value="FAD/NAD(P)-binding domain"/>
    <property type="match status" value="1"/>
</dbReference>